<reference evidence="5" key="1">
    <citation type="journal article" date="2004" name="Nature">
        <title>Genome duplication in the teleost fish Tetraodon nigroviridis reveals the early vertebrate proto-karyotype.</title>
        <authorList>
            <person name="Jaillon O."/>
            <person name="Aury J.-M."/>
            <person name="Brunet F."/>
            <person name="Petit J.-L."/>
            <person name="Stange-Thomann N."/>
            <person name="Mauceli E."/>
            <person name="Bouneau L."/>
            <person name="Fischer C."/>
            <person name="Ozouf-Costaz C."/>
            <person name="Bernot A."/>
            <person name="Nicaud S."/>
            <person name="Jaffe D."/>
            <person name="Fisher S."/>
            <person name="Lutfalla G."/>
            <person name="Dossat C."/>
            <person name="Segurens B."/>
            <person name="Dasilva C."/>
            <person name="Salanoubat M."/>
            <person name="Levy M."/>
            <person name="Boudet N."/>
            <person name="Castellano S."/>
            <person name="Anthouard V."/>
            <person name="Jubin C."/>
            <person name="Castelli V."/>
            <person name="Katinka M."/>
            <person name="Vacherie B."/>
            <person name="Biemont C."/>
            <person name="Skalli Z."/>
            <person name="Cattolico L."/>
            <person name="Poulain J."/>
            <person name="De Berardinis V."/>
            <person name="Cruaud C."/>
            <person name="Duprat S."/>
            <person name="Brottier P."/>
            <person name="Coutanceau J.-P."/>
            <person name="Gouzy J."/>
            <person name="Parra G."/>
            <person name="Lardier G."/>
            <person name="Chapple C."/>
            <person name="McKernan K.J."/>
            <person name="McEwan P."/>
            <person name="Bosak S."/>
            <person name="Kellis M."/>
            <person name="Volff J.-N."/>
            <person name="Guigo R."/>
            <person name="Zody M.C."/>
            <person name="Mesirov J."/>
            <person name="Lindblad-Toh K."/>
            <person name="Birren B."/>
            <person name="Nusbaum C."/>
            <person name="Kahn D."/>
            <person name="Robinson-Rechavi M."/>
            <person name="Laudet V."/>
            <person name="Schachter V."/>
            <person name="Quetier F."/>
            <person name="Saurin W."/>
            <person name="Scarpelli C."/>
            <person name="Wincker P."/>
            <person name="Lander E.S."/>
            <person name="Weissenbach J."/>
            <person name="Roest Crollius H."/>
        </authorList>
    </citation>
    <scope>NUCLEOTIDE SEQUENCE [LARGE SCALE GENOMIC DNA]</scope>
</reference>
<reference evidence="4" key="2">
    <citation type="submission" date="2025-08" db="UniProtKB">
        <authorList>
            <consortium name="Ensembl"/>
        </authorList>
    </citation>
    <scope>IDENTIFICATION</scope>
</reference>
<feature type="compositionally biased region" description="Basic and acidic residues" evidence="1">
    <location>
        <begin position="260"/>
        <end position="271"/>
    </location>
</feature>
<feature type="compositionally biased region" description="Polar residues" evidence="1">
    <location>
        <begin position="187"/>
        <end position="212"/>
    </location>
</feature>
<dbReference type="Ensembl" id="ENSTNIT00000011408.1">
    <property type="protein sequence ID" value="ENSTNIP00000011226.1"/>
    <property type="gene ID" value="ENSTNIG00000008391.1"/>
</dbReference>
<keyword evidence="2" id="KW-1133">Transmembrane helix</keyword>
<evidence type="ECO:0000313" key="5">
    <source>
        <dbReference type="Proteomes" id="UP000007303"/>
    </source>
</evidence>
<evidence type="ECO:0000313" key="4">
    <source>
        <dbReference type="Ensembl" id="ENSTNIP00000011226.1"/>
    </source>
</evidence>
<organism evidence="4 5">
    <name type="scientific">Tetraodon nigroviridis</name>
    <name type="common">Spotted green pufferfish</name>
    <name type="synonym">Chelonodon nigroviridis</name>
    <dbReference type="NCBI Taxonomy" id="99883"/>
    <lineage>
        <taxon>Eukaryota</taxon>
        <taxon>Metazoa</taxon>
        <taxon>Chordata</taxon>
        <taxon>Craniata</taxon>
        <taxon>Vertebrata</taxon>
        <taxon>Euteleostomi</taxon>
        <taxon>Actinopterygii</taxon>
        <taxon>Neopterygii</taxon>
        <taxon>Teleostei</taxon>
        <taxon>Neoteleostei</taxon>
        <taxon>Acanthomorphata</taxon>
        <taxon>Eupercaria</taxon>
        <taxon>Tetraodontiformes</taxon>
        <taxon>Tetradontoidea</taxon>
        <taxon>Tetraodontidae</taxon>
        <taxon>Tetraodon</taxon>
    </lineage>
</organism>
<feature type="domain" description="Little elongation complex subunit 2 C-terminal" evidence="3">
    <location>
        <begin position="416"/>
        <end position="622"/>
    </location>
</feature>
<dbReference type="OMA" id="METRSSC"/>
<feature type="compositionally biased region" description="Acidic residues" evidence="1">
    <location>
        <begin position="216"/>
        <end position="233"/>
    </location>
</feature>
<dbReference type="GeneTree" id="ENSGT00390000006883"/>
<dbReference type="InParanoid" id="H3CSJ2"/>
<accession>H3CSJ2</accession>
<evidence type="ECO:0000259" key="3">
    <source>
        <dbReference type="Pfam" id="PF10505"/>
    </source>
</evidence>
<dbReference type="GO" id="GO:0042795">
    <property type="term" value="P:snRNA transcription by RNA polymerase II"/>
    <property type="evidence" value="ECO:0007669"/>
    <property type="project" value="TreeGrafter"/>
</dbReference>
<feature type="compositionally biased region" description="Polar residues" evidence="1">
    <location>
        <begin position="10"/>
        <end position="19"/>
    </location>
</feature>
<dbReference type="Proteomes" id="UP000007303">
    <property type="component" value="Unassembled WGS sequence"/>
</dbReference>
<feature type="region of interest" description="Disordered" evidence="1">
    <location>
        <begin position="313"/>
        <end position="333"/>
    </location>
</feature>
<name>H3CSJ2_TETNG</name>
<feature type="region of interest" description="Disordered" evidence="1">
    <location>
        <begin position="178"/>
        <end position="295"/>
    </location>
</feature>
<keyword evidence="5" id="KW-1185">Reference proteome</keyword>
<dbReference type="GO" id="GO:0008023">
    <property type="term" value="C:transcription elongation factor complex"/>
    <property type="evidence" value="ECO:0007669"/>
    <property type="project" value="InterPro"/>
</dbReference>
<protein>
    <submittedName>
        <fullName evidence="4">Interactor of little elongator complex ELL subunit 2</fullName>
    </submittedName>
</protein>
<dbReference type="PANTHER" id="PTHR14633">
    <property type="entry name" value="LITTLE ELONGATION COMPLEX SUBUNIT 2"/>
    <property type="match status" value="1"/>
</dbReference>
<dbReference type="Pfam" id="PF10505">
    <property type="entry name" value="NARG2_C"/>
    <property type="match status" value="1"/>
</dbReference>
<sequence>MVPADAQLASDYQSISSVNPPAKKAKDMHATISTDRNAETLSARYEPHVCLTRDALFRLLNNHGPDFGEQWELPVWVKLNQGQGRGQKKTVYIDSPLLKTEMTVREMNHIYHEESLKHSIRKNGQKHIFHLMTELPANEKPVATKQESSKRKVVSFENDDLDFEVDLTDLETFGEATPVKKPKKQELQNSLKTTTQPCVSETVGTKTKQINPHSDEEAEKETSLDSDEGDLIIDDSVSRSVTPDQQPLPRATPHPAEVPLTRESEPTRDESDSLPSPQKPTRHGRQSGRRRESGDQLSEILRMQTAMFNPTNNAAKASTTSQESNPPSQTLGPTVTLPVVSLVKPCVTSYLERNESGHFQEATPVVNILAEHKIYFWRLSFFLMLLIILLSLLLKNLIFASELLSQDLQAGAEDEQDYEAPKEGNLIYKLYSLQDLLLMVRSSVALSHTRSVGSSENKLVPVHVLPKLEYQLCYGVECLSSSESCQLWTETLLHSSTVSYTAHISAHTSKVALLRKLPEGWIHSISCGFKPSKSLNILHHLLKKLMGLAEGRYLMAHKAGEPFVTLLKAADGKVTRGSYNLQQIHSSVPRPPASTAVPWIPVDPAVVLPFHQRHGRIPCSFP</sequence>
<feature type="region of interest" description="Disordered" evidence="1">
    <location>
        <begin position="1"/>
        <end position="30"/>
    </location>
</feature>
<evidence type="ECO:0000256" key="1">
    <source>
        <dbReference type="SAM" id="MobiDB-lite"/>
    </source>
</evidence>
<dbReference type="InterPro" id="IPR019535">
    <property type="entry name" value="ICE2_C"/>
</dbReference>
<dbReference type="AlphaFoldDB" id="H3CSJ2"/>
<dbReference type="PANTHER" id="PTHR14633:SF3">
    <property type="entry name" value="LITTLE ELONGATION COMPLEX SUBUNIT 2"/>
    <property type="match status" value="1"/>
</dbReference>
<evidence type="ECO:0000256" key="2">
    <source>
        <dbReference type="SAM" id="Phobius"/>
    </source>
</evidence>
<dbReference type="HOGENOM" id="CLU_439800_0_0_1"/>
<reference evidence="4" key="3">
    <citation type="submission" date="2025-09" db="UniProtKB">
        <authorList>
            <consortium name="Ensembl"/>
        </authorList>
    </citation>
    <scope>IDENTIFICATION</scope>
</reference>
<dbReference type="GO" id="GO:0042796">
    <property type="term" value="P:snRNA transcription by RNA polymerase III"/>
    <property type="evidence" value="ECO:0007669"/>
    <property type="project" value="TreeGrafter"/>
</dbReference>
<proteinExistence type="predicted"/>
<dbReference type="STRING" id="99883.ENSTNIP00000011226"/>
<keyword evidence="2" id="KW-0812">Transmembrane</keyword>
<dbReference type="GO" id="GO:0045945">
    <property type="term" value="P:positive regulation of transcription by RNA polymerase III"/>
    <property type="evidence" value="ECO:0007669"/>
    <property type="project" value="TreeGrafter"/>
</dbReference>
<feature type="transmembrane region" description="Helical" evidence="2">
    <location>
        <begin position="375"/>
        <end position="394"/>
    </location>
</feature>
<keyword evidence="2" id="KW-0472">Membrane</keyword>